<keyword evidence="1" id="KW-0378">Hydrolase</keyword>
<gene>
    <name evidence="5" type="ORF">GOMPHAMPRED_002078</name>
</gene>
<keyword evidence="3" id="KW-0472">Membrane</keyword>
<sequence>MAEEKSFKLPEPKSAYILSQEVISHGKYQGLATVTYIDPRDNSQAHRQRDFIFLVNRPRDEPVGTIMPNYYQDAHGRWCTILVQQFRPQYQGDTIEFPAGFISRKNKETEEEAAIRETEEETTKTGTPLISSPPLTSEPVQIAAQLTGVLLEMKDKEGESSGKQNLDKGEFIVERVVPLLALEEKLSEFAKEGVLIDPRSPKLGMVSKAAQPSIQKSRHLCTQREYGAALDILQSSLFSNGDCSAVSLEMARVHMVSGHRPAALQVLQKYEFSSPCSEAKTIIIAFVAVSQDGSLFEALHVAINAWKKFSVYLGSAECTDVMYLILYYCLEINDLWELYGEGHDDPKIKTVESTKKVALGLLESQFYHEAFEILETHFESSSTVFEALMQSQQDPSIRAACGLRLAEIQAKENEESAASETLASIHEIIANQPFNQNIERRIQLRYINARTRTLSEVKDLSDIADWYLERGHFDDALKTIQDAAELHCRHPANSESLKLGMKLHLRLQDLCLSVEDKLSLTQFEFRKCDMIASLTKDLARARQERDKLLEQPICKRLPFFQAQHKRQWSEYSIVLQRDQALYHATKYLEFCQQYKSEADQSCADYCRLHSLTGVQRMSEEAKISMLQDAQVQIESSIEVDKRKGFDIPLIRKLLLLHDVQSSLDDSVGEYDEESQPTNASCLHEAEEIAARVVLSGEDATLQSQIFLRKYMTHKGQSRLAAPLASLNEVESNIDHQPLGLLNPQQMPRRSFRMYEYIGNLGIAIQSGEESVLSELIQRAEDEGLRLENEGGHSLEKAEFFTFKGFTYSALLDYSEVAKFDVLRLVRCSSPTICIEKCLKACDLALNFDDDHWKETQSSSEIVDMLASRQAFGTRSDGLLLLEIALKLSYRLGDMDEFWKWVQRSKSRSYSSLLREFSTKEQESITIVESHLDLEALIELSSTTNHKAKFVDWICFDSPAKILILVCSFEQTNTGVSKLLHVRECSISEPEIEKIKRRLNPAVLNSPDAQLFLKKLLPLVQPLMDLSEEGDLLVFCPTSLLHNVPLHAIELVGSSEILLERNPIVYTSSLEALMAVYSTSRGERSGGQAERQQQKGVICSAYDEESEDPSIKLERSCLYTDLRQLADSLDGSSLLLGSKLSAEAIKTKAALSCFLHFHGHAIYDEHDITKQMLVLGHSSGNLSLAEIAELDLERALVTLIACEGGLQDFSIGGDEPLGMLSCFFLGGATSVVAALWSIKSSTGRAFTKAFYRNLSRQKTTSQKHSMLRVAVALQATCVELKHIPGLENPYHWAAFVLHGLWFNEAFGFP</sequence>
<proteinExistence type="predicted"/>
<dbReference type="GO" id="GO:0047631">
    <property type="term" value="F:ADP-ribose diphosphatase activity"/>
    <property type="evidence" value="ECO:0007669"/>
    <property type="project" value="TreeGrafter"/>
</dbReference>
<feature type="compositionally biased region" description="Basic and acidic residues" evidence="2">
    <location>
        <begin position="108"/>
        <end position="123"/>
    </location>
</feature>
<name>A0A8H3F933_9LECA</name>
<feature type="domain" description="Nudix hydrolase" evidence="4">
    <location>
        <begin position="58"/>
        <end position="218"/>
    </location>
</feature>
<evidence type="ECO:0000313" key="5">
    <source>
        <dbReference type="EMBL" id="CAF9920401.1"/>
    </source>
</evidence>
<organism evidence="5 6">
    <name type="scientific">Gomphillus americanus</name>
    <dbReference type="NCBI Taxonomy" id="1940652"/>
    <lineage>
        <taxon>Eukaryota</taxon>
        <taxon>Fungi</taxon>
        <taxon>Dikarya</taxon>
        <taxon>Ascomycota</taxon>
        <taxon>Pezizomycotina</taxon>
        <taxon>Lecanoromycetes</taxon>
        <taxon>OSLEUM clade</taxon>
        <taxon>Ostropomycetidae</taxon>
        <taxon>Ostropales</taxon>
        <taxon>Graphidaceae</taxon>
        <taxon>Gomphilloideae</taxon>
        <taxon>Gomphillus</taxon>
    </lineage>
</organism>
<dbReference type="InterPro" id="IPR000086">
    <property type="entry name" value="NUDIX_hydrolase_dom"/>
</dbReference>
<keyword evidence="6" id="KW-1185">Reference proteome</keyword>
<dbReference type="InterPro" id="IPR024983">
    <property type="entry name" value="CHAT_dom"/>
</dbReference>
<evidence type="ECO:0000256" key="3">
    <source>
        <dbReference type="SAM" id="Phobius"/>
    </source>
</evidence>
<keyword evidence="3" id="KW-0812">Transmembrane</keyword>
<dbReference type="Pfam" id="PF12770">
    <property type="entry name" value="CHAT"/>
    <property type="match status" value="1"/>
</dbReference>
<dbReference type="GO" id="GO:0005634">
    <property type="term" value="C:nucleus"/>
    <property type="evidence" value="ECO:0007669"/>
    <property type="project" value="TreeGrafter"/>
</dbReference>
<dbReference type="PANTHER" id="PTHR11839:SF1">
    <property type="entry name" value="ADP-SUGAR PYROPHOSPHATASE"/>
    <property type="match status" value="1"/>
</dbReference>
<feature type="transmembrane region" description="Helical" evidence="3">
    <location>
        <begin position="1216"/>
        <end position="1237"/>
    </location>
</feature>
<dbReference type="PROSITE" id="PS51462">
    <property type="entry name" value="NUDIX"/>
    <property type="match status" value="1"/>
</dbReference>
<dbReference type="Proteomes" id="UP000664169">
    <property type="component" value="Unassembled WGS sequence"/>
</dbReference>
<evidence type="ECO:0000256" key="1">
    <source>
        <dbReference type="ARBA" id="ARBA00022801"/>
    </source>
</evidence>
<protein>
    <recommendedName>
        <fullName evidence="4">Nudix hydrolase domain-containing protein</fullName>
    </recommendedName>
</protein>
<evidence type="ECO:0000313" key="6">
    <source>
        <dbReference type="Proteomes" id="UP000664169"/>
    </source>
</evidence>
<comment type="caution">
    <text evidence="5">The sequence shown here is derived from an EMBL/GenBank/DDBJ whole genome shotgun (WGS) entry which is preliminary data.</text>
</comment>
<dbReference type="GO" id="GO:0019693">
    <property type="term" value="P:ribose phosphate metabolic process"/>
    <property type="evidence" value="ECO:0007669"/>
    <property type="project" value="TreeGrafter"/>
</dbReference>
<dbReference type="OrthoDB" id="9991317at2759"/>
<accession>A0A8H3F933</accession>
<dbReference type="SUPFAM" id="SSF55811">
    <property type="entry name" value="Nudix"/>
    <property type="match status" value="1"/>
</dbReference>
<dbReference type="EMBL" id="CAJPDQ010000015">
    <property type="protein sequence ID" value="CAF9920401.1"/>
    <property type="molecule type" value="Genomic_DNA"/>
</dbReference>
<feature type="region of interest" description="Disordered" evidence="2">
    <location>
        <begin position="108"/>
        <end position="135"/>
    </location>
</feature>
<keyword evidence="3" id="KW-1133">Transmembrane helix</keyword>
<dbReference type="InterPro" id="IPR015797">
    <property type="entry name" value="NUDIX_hydrolase-like_dom_sf"/>
</dbReference>
<dbReference type="GO" id="GO:0006753">
    <property type="term" value="P:nucleoside phosphate metabolic process"/>
    <property type="evidence" value="ECO:0007669"/>
    <property type="project" value="TreeGrafter"/>
</dbReference>
<dbReference type="Gene3D" id="3.90.79.10">
    <property type="entry name" value="Nucleoside Triphosphate Pyrophosphohydrolase"/>
    <property type="match status" value="1"/>
</dbReference>
<dbReference type="PANTHER" id="PTHR11839">
    <property type="entry name" value="UDP/ADP-SUGAR PYROPHOSPHATASE"/>
    <property type="match status" value="1"/>
</dbReference>
<reference evidence="5" key="1">
    <citation type="submission" date="2021-03" db="EMBL/GenBank/DDBJ databases">
        <authorList>
            <person name="Tagirdzhanova G."/>
        </authorList>
    </citation>
    <scope>NUCLEOTIDE SEQUENCE</scope>
</reference>
<evidence type="ECO:0000256" key="2">
    <source>
        <dbReference type="SAM" id="MobiDB-lite"/>
    </source>
</evidence>
<evidence type="ECO:0000259" key="4">
    <source>
        <dbReference type="PROSITE" id="PS51462"/>
    </source>
</evidence>